<reference evidence="1" key="1">
    <citation type="submission" date="2023-10" db="EMBL/GenBank/DDBJ databases">
        <title>Genome assembly of Pristionchus species.</title>
        <authorList>
            <person name="Yoshida K."/>
            <person name="Sommer R.J."/>
        </authorList>
    </citation>
    <scope>NUCLEOTIDE SEQUENCE</scope>
    <source>
        <strain evidence="1">RS0144</strain>
    </source>
</reference>
<proteinExistence type="predicted"/>
<evidence type="ECO:0008006" key="3">
    <source>
        <dbReference type="Google" id="ProtNLM"/>
    </source>
</evidence>
<feature type="non-terminal residue" evidence="1">
    <location>
        <position position="1"/>
    </location>
</feature>
<gene>
    <name evidence="1" type="ORF">PENTCL1PPCAC_24445</name>
</gene>
<dbReference type="EMBL" id="BTSX01000005">
    <property type="protein sequence ID" value="GMT02271.1"/>
    <property type="molecule type" value="Genomic_DNA"/>
</dbReference>
<keyword evidence="2" id="KW-1185">Reference proteome</keyword>
<evidence type="ECO:0000313" key="1">
    <source>
        <dbReference type="EMBL" id="GMT02271.1"/>
    </source>
</evidence>
<feature type="non-terminal residue" evidence="1">
    <location>
        <position position="91"/>
    </location>
</feature>
<evidence type="ECO:0000313" key="2">
    <source>
        <dbReference type="Proteomes" id="UP001432027"/>
    </source>
</evidence>
<organism evidence="1 2">
    <name type="scientific">Pristionchus entomophagus</name>
    <dbReference type="NCBI Taxonomy" id="358040"/>
    <lineage>
        <taxon>Eukaryota</taxon>
        <taxon>Metazoa</taxon>
        <taxon>Ecdysozoa</taxon>
        <taxon>Nematoda</taxon>
        <taxon>Chromadorea</taxon>
        <taxon>Rhabditida</taxon>
        <taxon>Rhabditina</taxon>
        <taxon>Diplogasteromorpha</taxon>
        <taxon>Diplogasteroidea</taxon>
        <taxon>Neodiplogasteridae</taxon>
        <taxon>Pristionchus</taxon>
    </lineage>
</organism>
<comment type="caution">
    <text evidence="1">The sequence shown here is derived from an EMBL/GenBank/DDBJ whole genome shotgun (WGS) entry which is preliminary data.</text>
</comment>
<sequence length="91" mass="10312">GISESVLSLSSLRGFPDPSVLKRRTTMRAILMRSIALPCNALCPRRFHSLRVSTPYLRIAEFGIDTHWMQLALQRRGVPSHHSRSPSRGSW</sequence>
<dbReference type="AlphaFoldDB" id="A0AAV5U711"/>
<accession>A0AAV5U711</accession>
<protein>
    <recommendedName>
        <fullName evidence="3">Ribosomal protein</fullName>
    </recommendedName>
</protein>
<dbReference type="Proteomes" id="UP001432027">
    <property type="component" value="Unassembled WGS sequence"/>
</dbReference>
<name>A0AAV5U711_9BILA</name>